<evidence type="ECO:0000313" key="2">
    <source>
        <dbReference type="EMBL" id="BEG97925.1"/>
    </source>
</evidence>
<dbReference type="RefSeq" id="WP_353332412.1">
    <property type="nucleotide sequence ID" value="NZ_AP028055.1"/>
</dbReference>
<sequence length="79" mass="8623">MQKYNITPMTNLEIEAQSEVRGGFKESERSETASDSESKSTSKRASEAINVKPLHNCISSDNAKASASRLQHKAGKLVI</sequence>
<dbReference type="Proteomes" id="UP001496674">
    <property type="component" value="Chromosome"/>
</dbReference>
<accession>A0ABM8IEQ1</accession>
<evidence type="ECO:0000313" key="3">
    <source>
        <dbReference type="Proteomes" id="UP001496674"/>
    </source>
</evidence>
<feature type="compositionally biased region" description="Basic and acidic residues" evidence="1">
    <location>
        <begin position="22"/>
        <end position="46"/>
    </location>
</feature>
<dbReference type="EMBL" id="AP028055">
    <property type="protein sequence ID" value="BEG97925.1"/>
    <property type="molecule type" value="Genomic_DNA"/>
</dbReference>
<gene>
    <name evidence="2" type="ORF">BSYN_01900</name>
</gene>
<feature type="region of interest" description="Disordered" evidence="1">
    <location>
        <begin position="1"/>
        <end position="49"/>
    </location>
</feature>
<proteinExistence type="predicted"/>
<keyword evidence="3" id="KW-1185">Reference proteome</keyword>
<reference evidence="2 3" key="1">
    <citation type="submission" date="2023-04" db="EMBL/GenBank/DDBJ databases">
        <title>Draft genome sequence of acteroides sedimenti strain YN3PY1.</title>
        <authorList>
            <person name="Yoshida N."/>
        </authorList>
    </citation>
    <scope>NUCLEOTIDE SEQUENCE [LARGE SCALE GENOMIC DNA]</scope>
    <source>
        <strain evidence="2 3">YN3PY1</strain>
    </source>
</reference>
<evidence type="ECO:0000256" key="1">
    <source>
        <dbReference type="SAM" id="MobiDB-lite"/>
    </source>
</evidence>
<name>A0ABM8IEQ1_9BACE</name>
<organism evidence="2 3">
    <name type="scientific">Bacteroides sedimenti</name>
    <dbReference type="NCBI Taxonomy" id="2136147"/>
    <lineage>
        <taxon>Bacteria</taxon>
        <taxon>Pseudomonadati</taxon>
        <taxon>Bacteroidota</taxon>
        <taxon>Bacteroidia</taxon>
        <taxon>Bacteroidales</taxon>
        <taxon>Bacteroidaceae</taxon>
        <taxon>Bacteroides</taxon>
    </lineage>
</organism>
<protein>
    <submittedName>
        <fullName evidence="2">Uncharacterized protein</fullName>
    </submittedName>
</protein>
<feature type="compositionally biased region" description="Polar residues" evidence="1">
    <location>
        <begin position="1"/>
        <end position="10"/>
    </location>
</feature>